<accession>A0A2X2JCD2</accession>
<dbReference type="PROSITE" id="PS00070">
    <property type="entry name" value="ALDEHYDE_DEHYDR_CYS"/>
    <property type="match status" value="1"/>
</dbReference>
<feature type="domain" description="Aldehyde dehydrogenase" evidence="6">
    <location>
        <begin position="6"/>
        <end position="458"/>
    </location>
</feature>
<evidence type="ECO:0000256" key="4">
    <source>
        <dbReference type="RuleBase" id="RU003345"/>
    </source>
</evidence>
<dbReference type="InterPro" id="IPR016162">
    <property type="entry name" value="Ald_DH_N"/>
</dbReference>
<dbReference type="InterPro" id="IPR015590">
    <property type="entry name" value="Aldehyde_DH_dom"/>
</dbReference>
<keyword evidence="2 4" id="KW-0560">Oxidoreductase</keyword>
<dbReference type="PANTHER" id="PTHR11699">
    <property type="entry name" value="ALDEHYDE DEHYDROGENASE-RELATED"/>
    <property type="match status" value="1"/>
</dbReference>
<organism evidence="7 8">
    <name type="scientific">Sphingobacterium multivorum</name>
    <dbReference type="NCBI Taxonomy" id="28454"/>
    <lineage>
        <taxon>Bacteria</taxon>
        <taxon>Pseudomonadati</taxon>
        <taxon>Bacteroidota</taxon>
        <taxon>Sphingobacteriia</taxon>
        <taxon>Sphingobacteriales</taxon>
        <taxon>Sphingobacteriaceae</taxon>
        <taxon>Sphingobacterium</taxon>
    </lineage>
</organism>
<dbReference type="FunFam" id="3.40.309.10:FF:000009">
    <property type="entry name" value="Aldehyde dehydrogenase A"/>
    <property type="match status" value="1"/>
</dbReference>
<dbReference type="GO" id="GO:0036243">
    <property type="term" value="F:succinate-semialdehyde dehydrogenase (NADP+) activity"/>
    <property type="evidence" value="ECO:0007669"/>
    <property type="project" value="UniProtKB-EC"/>
</dbReference>
<dbReference type="InterPro" id="IPR016163">
    <property type="entry name" value="Ald_DH_C"/>
</dbReference>
<sequence>MFLSNMQDNIEIRNPATGAVVATLPSTTTVELENTLSLLKQGQQKWANVPLRDRLACIIQFGELILANKQELAEILTKETGKPITQSLNEINGAQNRIEHLRKNAERWLSEEIIVNEGATLEHIRYEPLGVIANISAWNFPYNVGFNIFLYALVAGNAVLYKPSEFATLTGLQFAKYLYEAGIPDDVFHCVVGDGRIGEHILSLPLDGYFFTGSYKTGVHIARAVAHKLVPVQLELGGKDPLYVTEDVKDIKQAAVSAAEGAFYNNGQSCCAVERIYVSEQIYDEFVEAFIEEVASYQVGDPCAGDTFIGPLTRAAQLDVLEDQVKDALEKGATLRLGGHVLEGKGYYYAPTVFEHCNHNMLLMREETFGPLIGIQKVTSDEEAITLMQDTTYGLTAAVFSSDQDRAMNILSKMDTGTVYWNCCDRVSPNVPWSGRRNSGLGSTLSAQGIRAFVQPKAYHLRPA</sequence>
<feature type="active site" evidence="3">
    <location>
        <position position="235"/>
    </location>
</feature>
<dbReference type="InterPro" id="IPR016161">
    <property type="entry name" value="Ald_DH/histidinol_DH"/>
</dbReference>
<dbReference type="PROSITE" id="PS00687">
    <property type="entry name" value="ALDEHYDE_DEHYDR_GLU"/>
    <property type="match status" value="1"/>
</dbReference>
<proteinExistence type="inferred from homology"/>
<keyword evidence="5" id="KW-0175">Coiled coil</keyword>
<dbReference type="Gene3D" id="3.40.605.10">
    <property type="entry name" value="Aldehyde Dehydrogenase, Chain A, domain 1"/>
    <property type="match status" value="1"/>
</dbReference>
<evidence type="ECO:0000256" key="5">
    <source>
        <dbReference type="SAM" id="Coils"/>
    </source>
</evidence>
<gene>
    <name evidence="7" type="primary">gabD_1</name>
    <name evidence="7" type="ORF">NCTC11343_01289</name>
</gene>
<evidence type="ECO:0000313" key="7">
    <source>
        <dbReference type="EMBL" id="SPZ84745.1"/>
    </source>
</evidence>
<dbReference type="Proteomes" id="UP000251241">
    <property type="component" value="Unassembled WGS sequence"/>
</dbReference>
<dbReference type="SUPFAM" id="SSF53720">
    <property type="entry name" value="ALDH-like"/>
    <property type="match status" value="1"/>
</dbReference>
<name>A0A2X2JCD2_SPHMU</name>
<reference evidence="7 8" key="1">
    <citation type="submission" date="2018-06" db="EMBL/GenBank/DDBJ databases">
        <authorList>
            <consortium name="Pathogen Informatics"/>
            <person name="Doyle S."/>
        </authorList>
    </citation>
    <scope>NUCLEOTIDE SEQUENCE [LARGE SCALE GENOMIC DNA]</scope>
    <source>
        <strain evidence="7 8">NCTC11343</strain>
    </source>
</reference>
<dbReference type="AlphaFoldDB" id="A0A2X2JCD2"/>
<dbReference type="Pfam" id="PF00171">
    <property type="entry name" value="Aldedh"/>
    <property type="match status" value="1"/>
</dbReference>
<comment type="similarity">
    <text evidence="1 4">Belongs to the aldehyde dehydrogenase family.</text>
</comment>
<evidence type="ECO:0000256" key="3">
    <source>
        <dbReference type="PROSITE-ProRule" id="PRU10007"/>
    </source>
</evidence>
<protein>
    <submittedName>
        <fullName evidence="7">Succinate-semialdehyde dehydrogenase [NADP(+)]</fullName>
        <ecNumber evidence="7">1.2.1.79</ecNumber>
    </submittedName>
</protein>
<evidence type="ECO:0000256" key="1">
    <source>
        <dbReference type="ARBA" id="ARBA00009986"/>
    </source>
</evidence>
<evidence type="ECO:0000259" key="6">
    <source>
        <dbReference type="Pfam" id="PF00171"/>
    </source>
</evidence>
<dbReference type="InterPro" id="IPR029510">
    <property type="entry name" value="Ald_DH_CS_GLU"/>
</dbReference>
<evidence type="ECO:0000256" key="2">
    <source>
        <dbReference type="ARBA" id="ARBA00023002"/>
    </source>
</evidence>
<dbReference type="InterPro" id="IPR016160">
    <property type="entry name" value="Ald_DH_CS_CYS"/>
</dbReference>
<feature type="coiled-coil region" evidence="5">
    <location>
        <begin position="84"/>
        <end position="111"/>
    </location>
</feature>
<dbReference type="EMBL" id="UAUU01000003">
    <property type="protein sequence ID" value="SPZ84745.1"/>
    <property type="molecule type" value="Genomic_DNA"/>
</dbReference>
<dbReference type="Gene3D" id="3.40.309.10">
    <property type="entry name" value="Aldehyde Dehydrogenase, Chain A, domain 2"/>
    <property type="match status" value="1"/>
</dbReference>
<dbReference type="EC" id="1.2.1.79" evidence="7"/>
<evidence type="ECO:0000313" key="8">
    <source>
        <dbReference type="Proteomes" id="UP000251241"/>
    </source>
</evidence>